<dbReference type="GO" id="GO:0016485">
    <property type="term" value="P:protein processing"/>
    <property type="evidence" value="ECO:0007669"/>
    <property type="project" value="TreeGrafter"/>
</dbReference>
<organism evidence="3 4">
    <name type="scientific">Strongyloides papillosus</name>
    <name type="common">Intestinal threadworm</name>
    <dbReference type="NCBI Taxonomy" id="174720"/>
    <lineage>
        <taxon>Eukaryota</taxon>
        <taxon>Metazoa</taxon>
        <taxon>Ecdysozoa</taxon>
        <taxon>Nematoda</taxon>
        <taxon>Chromadorea</taxon>
        <taxon>Rhabditida</taxon>
        <taxon>Tylenchina</taxon>
        <taxon>Panagrolaimomorpha</taxon>
        <taxon>Strongyloidoidea</taxon>
        <taxon>Strongyloididae</taxon>
        <taxon>Strongyloides</taxon>
    </lineage>
</organism>
<dbReference type="WBParaSite" id="SPAL_0000834400.1">
    <property type="protein sequence ID" value="SPAL_0000834400.1"/>
    <property type="gene ID" value="SPAL_0000834400"/>
</dbReference>
<evidence type="ECO:0000256" key="1">
    <source>
        <dbReference type="ARBA" id="ARBA00007357"/>
    </source>
</evidence>
<proteinExistence type="inferred from homology"/>
<feature type="domain" description="Peptidase M13 C-terminal" evidence="2">
    <location>
        <begin position="204"/>
        <end position="255"/>
    </location>
</feature>
<dbReference type="PROSITE" id="PS51885">
    <property type="entry name" value="NEPRILYSIN"/>
    <property type="match status" value="1"/>
</dbReference>
<comment type="similarity">
    <text evidence="1">Belongs to the peptidase M13 family.</text>
</comment>
<dbReference type="InterPro" id="IPR042089">
    <property type="entry name" value="Peptidase_M13_dom_2"/>
</dbReference>
<dbReference type="Gene3D" id="3.40.390.10">
    <property type="entry name" value="Collagenase (Catalytic Domain)"/>
    <property type="match status" value="2"/>
</dbReference>
<dbReference type="Gene3D" id="1.10.1380.10">
    <property type="entry name" value="Neutral endopeptidase , domain2"/>
    <property type="match status" value="1"/>
</dbReference>
<protein>
    <submittedName>
        <fullName evidence="4">Peptidase_M13 domain-containing protein</fullName>
    </submittedName>
</protein>
<name>A0A0N5BR40_STREA</name>
<evidence type="ECO:0000313" key="3">
    <source>
        <dbReference type="Proteomes" id="UP000046392"/>
    </source>
</evidence>
<dbReference type="SUPFAM" id="SSF55486">
    <property type="entry name" value="Metalloproteases ('zincins'), catalytic domain"/>
    <property type="match status" value="1"/>
</dbReference>
<dbReference type="GO" id="GO:0004222">
    <property type="term" value="F:metalloendopeptidase activity"/>
    <property type="evidence" value="ECO:0007669"/>
    <property type="project" value="InterPro"/>
</dbReference>
<keyword evidence="3" id="KW-1185">Reference proteome</keyword>
<feature type="domain" description="Peptidase M13 C-terminal" evidence="2">
    <location>
        <begin position="260"/>
        <end position="385"/>
    </location>
</feature>
<accession>A0A0N5BR40</accession>
<dbReference type="InterPro" id="IPR018497">
    <property type="entry name" value="Peptidase_M13_C"/>
</dbReference>
<evidence type="ECO:0000313" key="4">
    <source>
        <dbReference type="WBParaSite" id="SPAL_0000834400.1"/>
    </source>
</evidence>
<dbReference type="PANTHER" id="PTHR11733:SF167">
    <property type="entry name" value="FI17812P1-RELATED"/>
    <property type="match status" value="1"/>
</dbReference>
<dbReference type="GO" id="GO:0005886">
    <property type="term" value="C:plasma membrane"/>
    <property type="evidence" value="ECO:0007669"/>
    <property type="project" value="TreeGrafter"/>
</dbReference>
<evidence type="ECO:0000259" key="2">
    <source>
        <dbReference type="Pfam" id="PF01431"/>
    </source>
</evidence>
<dbReference type="Proteomes" id="UP000046392">
    <property type="component" value="Unplaced"/>
</dbReference>
<dbReference type="PANTHER" id="PTHR11733">
    <property type="entry name" value="ZINC METALLOPROTEASE FAMILY M13 NEPRILYSIN-RELATED"/>
    <property type="match status" value="1"/>
</dbReference>
<sequence length="389" mass="45941">MEKKKGNSESFHYVSRMSSYDKFSDEFFERKYTNESKTISILIKLHEKCNELPKDKIFNCNSEIYDFGHYALSSVFLKKNIIESDENGDYEAVKSLIWLMKYHFELIIDEKKQIFDEETRNTFKSKLNAMKFKKNFDEYDLSNVTSMEGCYDNIGINYDDHIENILKAIRRHKKISIKEKDNLKSCRGKIFQPIKFMYKYVYTNAWYDPNEIYFSVNSGALNEPSFSKYYPNAYNYGYLGSIIAHEILHAFDSINYNRPFKDMKKESITNRNINGSLTLNENIVDNRGIKLAHTAYMKYLNTTGDKQERVPAFKKFTEEQLFFISVGRSFCKYSSKDYLETTINKDVHSPSEIRINMALSNYKPFSDAFNCPVNSKMNPEHRCELWKNH</sequence>
<dbReference type="Pfam" id="PF01431">
    <property type="entry name" value="Peptidase_M13"/>
    <property type="match status" value="2"/>
</dbReference>
<dbReference type="AlphaFoldDB" id="A0A0N5BR40"/>
<dbReference type="InterPro" id="IPR000718">
    <property type="entry name" value="Peptidase_M13"/>
</dbReference>
<dbReference type="InterPro" id="IPR024079">
    <property type="entry name" value="MetalloPept_cat_dom_sf"/>
</dbReference>
<reference evidence="4" key="1">
    <citation type="submission" date="2017-02" db="UniProtKB">
        <authorList>
            <consortium name="WormBaseParasite"/>
        </authorList>
    </citation>
    <scope>IDENTIFICATION</scope>
</reference>